<evidence type="ECO:0000313" key="4">
    <source>
        <dbReference type="Proteomes" id="UP000011645"/>
    </source>
</evidence>
<dbReference type="Proteomes" id="UP000000390">
    <property type="component" value="Chromosome"/>
</dbReference>
<dbReference type="HOGENOM" id="CLU_2353130_0_0_2"/>
<dbReference type="GeneID" id="9419246"/>
<gene>
    <name evidence="1" type="ordered locus">HacjB3_07230</name>
    <name evidence="2" type="ORF">C497_05642</name>
</gene>
<sequence length="96" mass="10912">MDSQIPVLECCSDKEQVLLVLTMCDEPVTDEEIAEYTTISVDRVHAMLLELVDGPSIRRVGETKWETTDPFRSAVEVIPEWRLDPDDDDSYVKIAV</sequence>
<reference evidence="2 4" key="2">
    <citation type="journal article" date="2014" name="PLoS Genet.">
        <title>Phylogenetically driven sequencing of extremely halophilic archaea reveals strategies for static and dynamic osmo-response.</title>
        <authorList>
            <person name="Becker E.A."/>
            <person name="Seitzer P.M."/>
            <person name="Tritt A."/>
            <person name="Larsen D."/>
            <person name="Krusor M."/>
            <person name="Yao A.I."/>
            <person name="Wu D."/>
            <person name="Madern D."/>
            <person name="Eisen J.A."/>
            <person name="Darling A.E."/>
            <person name="Facciotti M.T."/>
        </authorList>
    </citation>
    <scope>NUCLEOTIDE SEQUENCE [LARGE SCALE GENOMIC DNA]</scope>
    <source>
        <strain evidence="2">B3</strain>
        <strain evidence="4">DSM 18796 / CECT 7217 / JCM 14584 / KCTC 4019 / B3</strain>
    </source>
</reference>
<dbReference type="EMBL" id="AOHV01000015">
    <property type="protein sequence ID" value="ELY39414.1"/>
    <property type="molecule type" value="Genomic_DNA"/>
</dbReference>
<dbReference type="Proteomes" id="UP000011645">
    <property type="component" value="Unassembled WGS sequence"/>
</dbReference>
<protein>
    <submittedName>
        <fullName evidence="1">Uncharacterized protein</fullName>
    </submittedName>
</protein>
<keyword evidence="4" id="KW-1185">Reference proteome</keyword>
<evidence type="ECO:0000313" key="3">
    <source>
        <dbReference type="Proteomes" id="UP000000390"/>
    </source>
</evidence>
<organism evidence="1 3">
    <name type="scientific">Halalkalicoccus jeotgali (strain DSM 18796 / CECT 7217 / JCM 14584 / KCTC 4019 / B3)</name>
    <dbReference type="NCBI Taxonomy" id="795797"/>
    <lineage>
        <taxon>Archaea</taxon>
        <taxon>Methanobacteriati</taxon>
        <taxon>Methanobacteriota</taxon>
        <taxon>Stenosarchaea group</taxon>
        <taxon>Halobacteria</taxon>
        <taxon>Halobacteriales</taxon>
        <taxon>Halococcaceae</taxon>
        <taxon>Halalkalicoccus</taxon>
    </lineage>
</organism>
<evidence type="ECO:0000313" key="2">
    <source>
        <dbReference type="EMBL" id="ELY39414.1"/>
    </source>
</evidence>
<evidence type="ECO:0000313" key="1">
    <source>
        <dbReference type="EMBL" id="ADJ14831.1"/>
    </source>
</evidence>
<dbReference type="EMBL" id="CP002062">
    <property type="protein sequence ID" value="ADJ14831.1"/>
    <property type="molecule type" value="Genomic_DNA"/>
</dbReference>
<proteinExistence type="predicted"/>
<reference evidence="1 3" key="1">
    <citation type="journal article" date="2010" name="J. Bacteriol.">
        <title>Complete genome sequence of Halalkalicoccus jeotgali B3(T), an extremely halophilic archaeon.</title>
        <authorList>
            <person name="Roh S.W."/>
            <person name="Nam Y.D."/>
            <person name="Nam S.H."/>
            <person name="Choi S.H."/>
            <person name="Park H.S."/>
            <person name="Bae J.W."/>
        </authorList>
    </citation>
    <scope>NUCLEOTIDE SEQUENCE [LARGE SCALE GENOMIC DNA]</scope>
    <source>
        <strain evidence="1">B3</strain>
        <strain evidence="3">DSM 18796 / CECT 7217 / JCM 14584 / KCTC 4019 / B3</strain>
    </source>
</reference>
<dbReference type="KEGG" id="hje:HacjB3_07230"/>
<name>D8JAV9_HALJB</name>
<accession>D8JAV9</accession>
<dbReference type="RefSeq" id="WP_008415131.1">
    <property type="nucleotide sequence ID" value="NC_014297.1"/>
</dbReference>
<dbReference type="AlphaFoldDB" id="D8JAV9"/>